<dbReference type="Proteomes" id="UP000198802">
    <property type="component" value="Unassembled WGS sequence"/>
</dbReference>
<protein>
    <submittedName>
        <fullName evidence="3">DNA-binding transcriptional regulator, MerR family</fullName>
    </submittedName>
</protein>
<dbReference type="RefSeq" id="WP_091285702.1">
    <property type="nucleotide sequence ID" value="NZ_FAOZ01000042.1"/>
</dbReference>
<dbReference type="SMART" id="SM00422">
    <property type="entry name" value="HTH_MERR"/>
    <property type="match status" value="1"/>
</dbReference>
<feature type="domain" description="HTH merR-type" evidence="2">
    <location>
        <begin position="1"/>
        <end position="68"/>
    </location>
</feature>
<proteinExistence type="predicted"/>
<dbReference type="PANTHER" id="PTHR30204:SF97">
    <property type="entry name" value="MERR FAMILY REGULATORY PROTEIN"/>
    <property type="match status" value="1"/>
</dbReference>
<keyword evidence="1 3" id="KW-0238">DNA-binding</keyword>
<dbReference type="InterPro" id="IPR000551">
    <property type="entry name" value="MerR-type_HTH_dom"/>
</dbReference>
<dbReference type="InterPro" id="IPR047057">
    <property type="entry name" value="MerR_fam"/>
</dbReference>
<dbReference type="PANTHER" id="PTHR30204">
    <property type="entry name" value="REDOX-CYCLING DRUG-SENSING TRANSCRIPTIONAL ACTIVATOR SOXR"/>
    <property type="match status" value="1"/>
</dbReference>
<dbReference type="GO" id="GO:0003677">
    <property type="term" value="F:DNA binding"/>
    <property type="evidence" value="ECO:0007669"/>
    <property type="project" value="UniProtKB-KW"/>
</dbReference>
<dbReference type="PROSITE" id="PS00552">
    <property type="entry name" value="HTH_MERR_1"/>
    <property type="match status" value="1"/>
</dbReference>
<dbReference type="Pfam" id="PF13411">
    <property type="entry name" value="MerR_1"/>
    <property type="match status" value="1"/>
</dbReference>
<evidence type="ECO:0000313" key="3">
    <source>
        <dbReference type="EMBL" id="CUU60570.1"/>
    </source>
</evidence>
<dbReference type="SUPFAM" id="SSF46955">
    <property type="entry name" value="Putative DNA-binding domain"/>
    <property type="match status" value="1"/>
</dbReference>
<dbReference type="GO" id="GO:0003700">
    <property type="term" value="F:DNA-binding transcription factor activity"/>
    <property type="evidence" value="ECO:0007669"/>
    <property type="project" value="InterPro"/>
</dbReference>
<dbReference type="PRINTS" id="PR00040">
    <property type="entry name" value="HTHMERR"/>
</dbReference>
<evidence type="ECO:0000259" key="2">
    <source>
        <dbReference type="PROSITE" id="PS50937"/>
    </source>
</evidence>
<dbReference type="CDD" id="cd01282">
    <property type="entry name" value="HTH_MerR-like_sg3"/>
    <property type="match status" value="1"/>
</dbReference>
<reference evidence="4" key="1">
    <citation type="submission" date="2015-11" db="EMBL/GenBank/DDBJ databases">
        <authorList>
            <person name="Varghese N."/>
        </authorList>
    </citation>
    <scope>NUCLEOTIDE SEQUENCE [LARGE SCALE GENOMIC DNA]</scope>
    <source>
        <strain evidence="4">DSM 45899</strain>
    </source>
</reference>
<gene>
    <name evidence="3" type="ORF">Ga0074812_14248</name>
</gene>
<evidence type="ECO:0000256" key="1">
    <source>
        <dbReference type="ARBA" id="ARBA00023125"/>
    </source>
</evidence>
<organism evidence="3 4">
    <name type="scientific">Parafrankia irregularis</name>
    <dbReference type="NCBI Taxonomy" id="795642"/>
    <lineage>
        <taxon>Bacteria</taxon>
        <taxon>Bacillati</taxon>
        <taxon>Actinomycetota</taxon>
        <taxon>Actinomycetes</taxon>
        <taxon>Frankiales</taxon>
        <taxon>Frankiaceae</taxon>
        <taxon>Parafrankia</taxon>
    </lineage>
</organism>
<dbReference type="PROSITE" id="PS50937">
    <property type="entry name" value="HTH_MERR_2"/>
    <property type="match status" value="1"/>
</dbReference>
<evidence type="ECO:0000313" key="4">
    <source>
        <dbReference type="Proteomes" id="UP000198802"/>
    </source>
</evidence>
<accession>A0A0S4R1B5</accession>
<sequence>MRIGELARRAGVSERMLRYYEERDLLRPVRRPSGYREYLEADVRTVRQIRMLLATGLNTTTIAEVLPCMIEDGEKLVPVCEDLAPILVEDRDRISAAIDDLLAARDALDAMIAAARLAGAQGDACETVPARASAP</sequence>
<dbReference type="InterPro" id="IPR009061">
    <property type="entry name" value="DNA-bd_dom_put_sf"/>
</dbReference>
<dbReference type="AlphaFoldDB" id="A0A0S4R1B5"/>
<dbReference type="EMBL" id="FAOZ01000042">
    <property type="protein sequence ID" value="CUU60570.1"/>
    <property type="molecule type" value="Genomic_DNA"/>
</dbReference>
<dbReference type="Gene3D" id="1.10.1660.10">
    <property type="match status" value="1"/>
</dbReference>
<name>A0A0S4R1B5_9ACTN</name>
<keyword evidence="4" id="KW-1185">Reference proteome</keyword>